<accession>A0A7S2Y7S1</accession>
<reference evidence="3" key="1">
    <citation type="submission" date="2021-01" db="EMBL/GenBank/DDBJ databases">
        <authorList>
            <person name="Corre E."/>
            <person name="Pelletier E."/>
            <person name="Niang G."/>
            <person name="Scheremetjew M."/>
            <person name="Finn R."/>
            <person name="Kale V."/>
            <person name="Holt S."/>
            <person name="Cochrane G."/>
            <person name="Meng A."/>
            <person name="Brown T."/>
            <person name="Cohen L."/>
        </authorList>
    </citation>
    <scope>NUCLEOTIDE SEQUENCE</scope>
    <source>
        <strain evidence="3">CCMP125</strain>
    </source>
</reference>
<feature type="region of interest" description="Disordered" evidence="1">
    <location>
        <begin position="427"/>
        <end position="463"/>
    </location>
</feature>
<evidence type="ECO:0000313" key="3">
    <source>
        <dbReference type="EMBL" id="CAD9958062.1"/>
    </source>
</evidence>
<feature type="compositionally biased region" description="Low complexity" evidence="1">
    <location>
        <begin position="10"/>
        <end position="25"/>
    </location>
</feature>
<feature type="compositionally biased region" description="Polar residues" evidence="1">
    <location>
        <begin position="38"/>
        <end position="48"/>
    </location>
</feature>
<name>A0A7S2Y7S1_9STRA</name>
<evidence type="ECO:0000256" key="1">
    <source>
        <dbReference type="SAM" id="MobiDB-lite"/>
    </source>
</evidence>
<dbReference type="InterPro" id="IPR053159">
    <property type="entry name" value="Hybrid_Histidine_Kinase"/>
</dbReference>
<feature type="region of interest" description="Disordered" evidence="1">
    <location>
        <begin position="1"/>
        <end position="50"/>
    </location>
</feature>
<evidence type="ECO:0000259" key="2">
    <source>
        <dbReference type="Pfam" id="PF13191"/>
    </source>
</evidence>
<gene>
    <name evidence="3" type="ORF">APAL1065_LOCUS8558</name>
</gene>
<feature type="domain" description="Orc1-like AAA ATPase" evidence="2">
    <location>
        <begin position="271"/>
        <end position="521"/>
    </location>
</feature>
<proteinExistence type="predicted"/>
<dbReference type="InterPro" id="IPR041664">
    <property type="entry name" value="AAA_16"/>
</dbReference>
<dbReference type="EMBL" id="HBHT01012787">
    <property type="protein sequence ID" value="CAD9958062.1"/>
    <property type="molecule type" value="Transcribed_RNA"/>
</dbReference>
<dbReference type="InterPro" id="IPR027417">
    <property type="entry name" value="P-loop_NTPase"/>
</dbReference>
<dbReference type="PANTHER" id="PTHR43642">
    <property type="entry name" value="HYBRID SIGNAL TRANSDUCTION HISTIDINE KINASE G"/>
    <property type="match status" value="1"/>
</dbReference>
<sequence>MDGTAAMLYANAPNSSANSSAANEAGGSMNFVHDSESDLTSNSSTRDAANNFDMMMGEKSALSLGAAGGMADDSLHFHKKNNSEMDASSEMLIKSTPTSSAPGTPARPEQPIGPNPAASTSSSEALVPATAATGASSTVPPTDDYLPTTEQLVVSHHQPPPPQPQAVGRHHSRDSSYSSVSMDPSDIPTSSLRAPPSTALTVATPSSHLILHYGDNDRVTLYDREKELGILVDEYTTMVKRASRLVSSKKGKDSDDPDDLVMEPQRNRKLTSVLCIAGKAGTGKTSLARSMAITTCSQSAQQGQKVGYFLFGKCDWPTTSITSTLQAQPHSGDIATSFDATQNQPSLALAFDENEQSQQHEPFAAFAMMLDHLLLQIQARGPVAANAVRVRVREAIGSSGISVVAELSPQLGAFLRVILTEEDDAPKEGEDLLDNGSEVKGNDNGGPPPVVTTTTDDPESKKDNIRVDLRVPRMKYILREFFRSLTADGCPCVLIMDDAQWADQESLQLARHLHSDSENPLFMLILTWRTNDIHEEESCYTAVGSSIGIFADDLVRRINLQNLTQDGTTLLVAEALQMPSSQVIKLAKTVQAKTLGNPFHAKQYMSSLEQEYMLRWSPSRNFWRWDDAKIESMHSTYRAGQLVQERLQKLPQQSLTVLKIVSCLGQAFEEVSASTIIGKIDTMEMFDVEVSPAEAAACFESLVQGGFLERHNARFRTTFIHDQLQESAYLLIPKDSRPLLQLRIGERLLEVMEEHGSDNVSFLGVDLCSKGISFLSSKERMGLALYNLLAGEKCMARSSYASALAYFEYGLSALRVSDFLKGRLSLELSFGAMESAFCVDDFEKVRLHYDRITGSGSNSDDKIRAHVLLIQSTGSRGDPKEAVSTGYRVLRSIGVKSIMEMSNRVSLYVQLTKTKMALRKHTEDTIANLREMGGVKLRQAMRIIEAMLPFAYLYDRQLFMHLVMKSVRWSLKYGVSGQSALVFAALGSFPAFQAMDMSLATICGQAALLLLERFGSHDYPGMVMFLVHSQILNWTTDLPVVQTHLDNTYRVSMESGDVLSAHCSLGASYAIAYESGVKTLEEMENLGEVYSQRLRGNDSESIAAVHDTTWQTVLNLRGENFDAAELTGRAIKNQDEAILLARTSGNELLEFMVLSRQMQLSYLLSKHDRADSLRARSESTVRSVASSPHLVSHVAYCALNSLALCPSNSPASKRNSTHYKTAARLLKKLHHWHDDQGYRYCGPMLHLVQAEFYRVGGSLTTAERSYENAIADADRFGNLREKGLACELLGRFFLRDQQDETWAAHHFDNAMQAYHAWGATVLVNKLLDQYSDILPDNSKASEVSSALLSAKTNETNVV</sequence>
<dbReference type="PANTHER" id="PTHR43642:SF1">
    <property type="entry name" value="HYBRID SIGNAL TRANSDUCTION HISTIDINE KINASE G"/>
    <property type="match status" value="1"/>
</dbReference>
<feature type="compositionally biased region" description="Polar residues" evidence="1">
    <location>
        <begin position="187"/>
        <end position="199"/>
    </location>
</feature>
<dbReference type="SUPFAM" id="SSF52540">
    <property type="entry name" value="P-loop containing nucleoside triphosphate hydrolases"/>
    <property type="match status" value="1"/>
</dbReference>
<feature type="region of interest" description="Disordered" evidence="1">
    <location>
        <begin position="85"/>
        <end position="199"/>
    </location>
</feature>
<feature type="compositionally biased region" description="Low complexity" evidence="1">
    <location>
        <begin position="175"/>
        <end position="186"/>
    </location>
</feature>
<protein>
    <recommendedName>
        <fullName evidence="2">Orc1-like AAA ATPase domain-containing protein</fullName>
    </recommendedName>
</protein>
<dbReference type="Pfam" id="PF13191">
    <property type="entry name" value="AAA_16"/>
    <property type="match status" value="1"/>
</dbReference>
<organism evidence="3">
    <name type="scientific">Entomoneis paludosa</name>
    <dbReference type="NCBI Taxonomy" id="265537"/>
    <lineage>
        <taxon>Eukaryota</taxon>
        <taxon>Sar</taxon>
        <taxon>Stramenopiles</taxon>
        <taxon>Ochrophyta</taxon>
        <taxon>Bacillariophyta</taxon>
        <taxon>Bacillariophyceae</taxon>
        <taxon>Bacillariophycidae</taxon>
        <taxon>Entomoneidaceae</taxon>
        <taxon>Entomoneis</taxon>
    </lineage>
</organism>